<evidence type="ECO:0000256" key="2">
    <source>
        <dbReference type="ARBA" id="ARBA00016337"/>
    </source>
</evidence>
<dbReference type="InterPro" id="IPR003374">
    <property type="entry name" value="ApbE-like_sf"/>
</dbReference>
<gene>
    <name evidence="13" type="ORF">FNV33_08830</name>
</gene>
<organism evidence="13 14">
    <name type="scientific">Dolosigranulum pigrum</name>
    <dbReference type="NCBI Taxonomy" id="29394"/>
    <lineage>
        <taxon>Bacteria</taxon>
        <taxon>Bacillati</taxon>
        <taxon>Bacillota</taxon>
        <taxon>Bacilli</taxon>
        <taxon>Lactobacillales</taxon>
        <taxon>Carnobacteriaceae</taxon>
        <taxon>Dolosigranulum</taxon>
    </lineage>
</organism>
<evidence type="ECO:0000256" key="1">
    <source>
        <dbReference type="ARBA" id="ARBA00011955"/>
    </source>
</evidence>
<protein>
    <recommendedName>
        <fullName evidence="2 10">FAD:protein FMN transferase</fullName>
        <ecNumber evidence="1 10">2.7.1.180</ecNumber>
    </recommendedName>
    <alternativeName>
        <fullName evidence="8 10">Flavin transferase</fullName>
    </alternativeName>
</protein>
<dbReference type="KEGG" id="dpm:FNV33_08830"/>
<dbReference type="EC" id="2.7.1.180" evidence="1 10"/>
<dbReference type="GO" id="GO:0046872">
    <property type="term" value="F:metal ion binding"/>
    <property type="evidence" value="ECO:0007669"/>
    <property type="project" value="UniProtKB-UniRule"/>
</dbReference>
<keyword evidence="7 10" id="KW-0460">Magnesium</keyword>
<keyword evidence="6 10" id="KW-0274">FAD</keyword>
<evidence type="ECO:0000256" key="11">
    <source>
        <dbReference type="PIRSR" id="PIRSR006268-2"/>
    </source>
</evidence>
<keyword evidence="4 10" id="KW-0808">Transferase</keyword>
<proteinExistence type="inferred from homology"/>
<dbReference type="PANTHER" id="PTHR30040">
    <property type="entry name" value="THIAMINE BIOSYNTHESIS LIPOPROTEIN APBE"/>
    <property type="match status" value="1"/>
</dbReference>
<comment type="cofactor">
    <cofactor evidence="11">
        <name>Mg(2+)</name>
        <dbReference type="ChEBI" id="CHEBI:18420"/>
    </cofactor>
    <cofactor evidence="11">
        <name>Mn(2+)</name>
        <dbReference type="ChEBI" id="CHEBI:29035"/>
    </cofactor>
    <text evidence="11">Magnesium. Can also use manganese.</text>
</comment>
<dbReference type="Pfam" id="PF02424">
    <property type="entry name" value="ApbE"/>
    <property type="match status" value="1"/>
</dbReference>
<dbReference type="InterPro" id="IPR024932">
    <property type="entry name" value="ApbE"/>
</dbReference>
<dbReference type="RefSeq" id="WP_112768350.1">
    <property type="nucleotide sequence ID" value="NZ_CP041626.1"/>
</dbReference>
<dbReference type="GO" id="GO:0016740">
    <property type="term" value="F:transferase activity"/>
    <property type="evidence" value="ECO:0007669"/>
    <property type="project" value="UniProtKB-UniRule"/>
</dbReference>
<evidence type="ECO:0000313" key="14">
    <source>
        <dbReference type="Proteomes" id="UP000315953"/>
    </source>
</evidence>
<sequence>MKRRSTSLIIMIMCTLMLVACAGESVEDANEGADSAQVEETRQLVDEPFVREEFLLGTLVTLTVYDEGGEEALDKAFERVESLDNTFSMRYEGSEVYEINEKAGIEPVQVSDEVFHVIERAVQFAEDSNGRFDPTIGALTGLWGIGETIASDDPELEGASVPTPEKIKEKVDLVDYHKITLDSGEKTVYLEEKGMKLDLGAIAKGYITDQAAASLKEQGVTTAIADLGGDIFLVGSSARGVDDPWKIGIQNPFANRGEIIGAYNTQDKAVVTSGIYERFIEEDGKQYHHILSPEDGYPIDNELAGLSVIANTAMEADALATVIFSMGLEEGLNYVDTLDDVVAIAITKDKKIYISDGKHPEFKVTDSDFELIERE</sequence>
<keyword evidence="12" id="KW-0997">Cell inner membrane</keyword>
<dbReference type="Gene3D" id="3.10.520.10">
    <property type="entry name" value="ApbE-like domains"/>
    <property type="match status" value="1"/>
</dbReference>
<name>A0A328K225_9LACT</name>
<keyword evidence="5 10" id="KW-0479">Metal-binding</keyword>
<dbReference type="Proteomes" id="UP000315953">
    <property type="component" value="Chromosome"/>
</dbReference>
<evidence type="ECO:0000256" key="12">
    <source>
        <dbReference type="RuleBase" id="RU363002"/>
    </source>
</evidence>
<comment type="subcellular location">
    <subcellularLocation>
        <location evidence="12">Cell inner membrane</location>
        <topology evidence="12">Lipid-anchor</topology>
        <orientation evidence="12">Periplasmic side</orientation>
    </subcellularLocation>
</comment>
<evidence type="ECO:0000256" key="9">
    <source>
        <dbReference type="ARBA" id="ARBA00048540"/>
    </source>
</evidence>
<comment type="similarity">
    <text evidence="10 12">Belongs to the ApbE family.</text>
</comment>
<feature type="binding site" evidence="11">
    <location>
        <position position="201"/>
    </location>
    <ligand>
        <name>Mg(2+)</name>
        <dbReference type="ChEBI" id="CHEBI:18420"/>
    </ligand>
</feature>
<dbReference type="PROSITE" id="PS51257">
    <property type="entry name" value="PROKAR_LIPOPROTEIN"/>
    <property type="match status" value="1"/>
</dbReference>
<dbReference type="SUPFAM" id="SSF143631">
    <property type="entry name" value="ApbE-like"/>
    <property type="match status" value="1"/>
</dbReference>
<evidence type="ECO:0000256" key="10">
    <source>
        <dbReference type="PIRNR" id="PIRNR006268"/>
    </source>
</evidence>
<evidence type="ECO:0000256" key="3">
    <source>
        <dbReference type="ARBA" id="ARBA00022630"/>
    </source>
</evidence>
<comment type="function">
    <text evidence="12">Flavin transferase that catalyzes the transfer of the FMN moiety of FAD and its covalent binding to the hydroxyl group of a threonine residue in a target flavoprotein.</text>
</comment>
<comment type="catalytic activity">
    <reaction evidence="9 10 12">
        <text>L-threonyl-[protein] + FAD = FMN-L-threonyl-[protein] + AMP + H(+)</text>
        <dbReference type="Rhea" id="RHEA:36847"/>
        <dbReference type="Rhea" id="RHEA-COMP:11060"/>
        <dbReference type="Rhea" id="RHEA-COMP:11061"/>
        <dbReference type="ChEBI" id="CHEBI:15378"/>
        <dbReference type="ChEBI" id="CHEBI:30013"/>
        <dbReference type="ChEBI" id="CHEBI:57692"/>
        <dbReference type="ChEBI" id="CHEBI:74257"/>
        <dbReference type="ChEBI" id="CHEBI:456215"/>
        <dbReference type="EC" id="2.7.1.180"/>
    </reaction>
</comment>
<evidence type="ECO:0000256" key="5">
    <source>
        <dbReference type="ARBA" id="ARBA00022723"/>
    </source>
</evidence>
<evidence type="ECO:0000256" key="7">
    <source>
        <dbReference type="ARBA" id="ARBA00022842"/>
    </source>
</evidence>
<dbReference type="EMBL" id="CP041626">
    <property type="protein sequence ID" value="QDO92091.1"/>
    <property type="molecule type" value="Genomic_DNA"/>
</dbReference>
<feature type="binding site" evidence="11">
    <location>
        <position position="317"/>
    </location>
    <ligand>
        <name>Mg(2+)</name>
        <dbReference type="ChEBI" id="CHEBI:18420"/>
    </ligand>
</feature>
<feature type="binding site" evidence="11">
    <location>
        <position position="321"/>
    </location>
    <ligand>
        <name>Mg(2+)</name>
        <dbReference type="ChEBI" id="CHEBI:18420"/>
    </ligand>
</feature>
<feature type="signal peptide" evidence="12">
    <location>
        <begin position="1"/>
        <end position="22"/>
    </location>
</feature>
<evidence type="ECO:0000256" key="6">
    <source>
        <dbReference type="ARBA" id="ARBA00022827"/>
    </source>
</evidence>
<keyword evidence="12" id="KW-1003">Cell membrane</keyword>
<keyword evidence="12" id="KW-0472">Membrane</keyword>
<dbReference type="GO" id="GO:0005886">
    <property type="term" value="C:plasma membrane"/>
    <property type="evidence" value="ECO:0007669"/>
    <property type="project" value="UniProtKB-SubCell"/>
</dbReference>
<accession>A0A328K225</accession>
<keyword evidence="12" id="KW-0449">Lipoprotein</keyword>
<evidence type="ECO:0000256" key="8">
    <source>
        <dbReference type="ARBA" id="ARBA00031306"/>
    </source>
</evidence>
<evidence type="ECO:0000256" key="4">
    <source>
        <dbReference type="ARBA" id="ARBA00022679"/>
    </source>
</evidence>
<evidence type="ECO:0000313" key="13">
    <source>
        <dbReference type="EMBL" id="QDO92091.1"/>
    </source>
</evidence>
<dbReference type="PANTHER" id="PTHR30040:SF2">
    <property type="entry name" value="FAD:PROTEIN FMN TRANSFERASE"/>
    <property type="match status" value="1"/>
</dbReference>
<keyword evidence="12" id="KW-0732">Signal</keyword>
<reference evidence="13 14" key="1">
    <citation type="submission" date="2019-07" db="EMBL/GenBank/DDBJ databases">
        <title>Genome assembly of a nasal isolate of Dolosigranulum pigrum from a chronic sinusitis patient.</title>
        <authorList>
            <person name="Baig S."/>
            <person name="Overballe-Petersen S."/>
            <person name="Kaspar U."/>
            <person name="Rendboe A."/>
            <person name="de Man T."/>
            <person name="Liu C."/>
            <person name="Price L.B."/>
            <person name="Stegger M."/>
            <person name="Becker K."/>
            <person name="Skytt Andersen P."/>
        </authorList>
    </citation>
    <scope>NUCLEOTIDE SEQUENCE [LARGE SCALE GENOMIC DNA]</scope>
    <source>
        <strain evidence="13 14">83VPs-KB5</strain>
    </source>
</reference>
<feature type="chain" id="PRO_5035033543" description="FAD:protein FMN transferase" evidence="12">
    <location>
        <begin position="23"/>
        <end position="375"/>
    </location>
</feature>
<dbReference type="AlphaFoldDB" id="A0A328K225"/>
<dbReference type="PIRSF" id="PIRSF006268">
    <property type="entry name" value="ApbE"/>
    <property type="match status" value="1"/>
</dbReference>
<keyword evidence="3 10" id="KW-0285">Flavoprotein</keyword>